<dbReference type="AlphaFoldDB" id="A0A517YMG6"/>
<dbReference type="EMBL" id="CP036274">
    <property type="protein sequence ID" value="QDU31415.1"/>
    <property type="molecule type" value="Genomic_DNA"/>
</dbReference>
<dbReference type="RefSeq" id="WP_145098511.1">
    <property type="nucleotide sequence ID" value="NZ_CP036274.1"/>
</dbReference>
<proteinExistence type="predicted"/>
<keyword evidence="4" id="KW-1185">Reference proteome</keyword>
<protein>
    <submittedName>
        <fullName evidence="3">Uncharacterized protein</fullName>
    </submittedName>
</protein>
<evidence type="ECO:0000256" key="2">
    <source>
        <dbReference type="SAM" id="Phobius"/>
    </source>
</evidence>
<keyword evidence="2" id="KW-0812">Transmembrane</keyword>
<dbReference type="Proteomes" id="UP000315017">
    <property type="component" value="Chromosome"/>
</dbReference>
<feature type="transmembrane region" description="Helical" evidence="2">
    <location>
        <begin position="118"/>
        <end position="138"/>
    </location>
</feature>
<feature type="region of interest" description="Disordered" evidence="1">
    <location>
        <begin position="167"/>
        <end position="190"/>
    </location>
</feature>
<evidence type="ECO:0000256" key="1">
    <source>
        <dbReference type="SAM" id="MobiDB-lite"/>
    </source>
</evidence>
<gene>
    <name evidence="3" type="ORF">ETAA8_65720</name>
</gene>
<name>A0A517YMG6_9BACT</name>
<accession>A0A517YMG6</accession>
<feature type="region of interest" description="Disordered" evidence="1">
    <location>
        <begin position="86"/>
        <end position="114"/>
    </location>
</feature>
<sequence>MSIVACPRCRDEVTLPAKVSPQARVRCPLCRDEYILSEALAKMPPTLIVLDPGPGLDEPTYGSGTAYDEPEYKVAGDTAPGGMFDTTPPGEGAAAAAPRPLKGTTRPKKKSGSPVGQVIQVVMGGVGAIVLFHALAWYTPLGLGDPLEAGPLVAKYIPAIVPEKYRGTKKTKPTDDSADTNGSNNIKKFAPPVPAVVKGKKKNGGNSFDPDGKFSQLENPAVPVIDPLDPGAAPVLAPETDVKIEDPLKMVEPTKTAEPPLVVDTEKPVDFTPPPPKPEDPNAKPVVGSFELTTAYAMAVAKREAFDQAAGADAATRKQKGLEMFESAAELGKVASQADLAEAELQDKASEIKEFSLLLSGKLQFVNFFAAERLAATEGNDGIAFGGTVTDFKSVGDMFETTIEIARKSGPLSVAVVTPKSLQDQGAKVGDTAVVIGRIVRDVPKDLPKYKGEASMVVHGGHTTIVPMQ</sequence>
<keyword evidence="2" id="KW-0472">Membrane</keyword>
<evidence type="ECO:0000313" key="3">
    <source>
        <dbReference type="EMBL" id="QDU31415.1"/>
    </source>
</evidence>
<dbReference type="OrthoDB" id="266044at2"/>
<reference evidence="3 4" key="1">
    <citation type="submission" date="2019-02" db="EMBL/GenBank/DDBJ databases">
        <title>Deep-cultivation of Planctomycetes and their phenomic and genomic characterization uncovers novel biology.</title>
        <authorList>
            <person name="Wiegand S."/>
            <person name="Jogler M."/>
            <person name="Boedeker C."/>
            <person name="Pinto D."/>
            <person name="Vollmers J."/>
            <person name="Rivas-Marin E."/>
            <person name="Kohn T."/>
            <person name="Peeters S.H."/>
            <person name="Heuer A."/>
            <person name="Rast P."/>
            <person name="Oberbeckmann S."/>
            <person name="Bunk B."/>
            <person name="Jeske O."/>
            <person name="Meyerdierks A."/>
            <person name="Storesund J.E."/>
            <person name="Kallscheuer N."/>
            <person name="Luecker S."/>
            <person name="Lage O.M."/>
            <person name="Pohl T."/>
            <person name="Merkel B.J."/>
            <person name="Hornburger P."/>
            <person name="Mueller R.-W."/>
            <person name="Bruemmer F."/>
            <person name="Labrenz M."/>
            <person name="Spormann A.M."/>
            <person name="Op den Camp H."/>
            <person name="Overmann J."/>
            <person name="Amann R."/>
            <person name="Jetten M.S.M."/>
            <person name="Mascher T."/>
            <person name="Medema M.H."/>
            <person name="Devos D.P."/>
            <person name="Kaster A.-K."/>
            <person name="Ovreas L."/>
            <person name="Rohde M."/>
            <person name="Galperin M.Y."/>
            <person name="Jogler C."/>
        </authorList>
    </citation>
    <scope>NUCLEOTIDE SEQUENCE [LARGE SCALE GENOMIC DNA]</scope>
    <source>
        <strain evidence="3 4">ETA_A8</strain>
    </source>
</reference>
<keyword evidence="2" id="KW-1133">Transmembrane helix</keyword>
<feature type="region of interest" description="Disordered" evidence="1">
    <location>
        <begin position="265"/>
        <end position="284"/>
    </location>
</feature>
<organism evidence="3 4">
    <name type="scientific">Anatilimnocola aggregata</name>
    <dbReference type="NCBI Taxonomy" id="2528021"/>
    <lineage>
        <taxon>Bacteria</taxon>
        <taxon>Pseudomonadati</taxon>
        <taxon>Planctomycetota</taxon>
        <taxon>Planctomycetia</taxon>
        <taxon>Pirellulales</taxon>
        <taxon>Pirellulaceae</taxon>
        <taxon>Anatilimnocola</taxon>
    </lineage>
</organism>
<dbReference type="KEGG" id="aagg:ETAA8_65720"/>
<evidence type="ECO:0000313" key="4">
    <source>
        <dbReference type="Proteomes" id="UP000315017"/>
    </source>
</evidence>